<gene>
    <name evidence="2" type="ORF">AAE3_LOCUS11838</name>
</gene>
<dbReference type="Proteomes" id="UP000467700">
    <property type="component" value="Unassembled WGS sequence"/>
</dbReference>
<proteinExistence type="predicted"/>
<reference evidence="2 3" key="1">
    <citation type="submission" date="2020-01" db="EMBL/GenBank/DDBJ databases">
        <authorList>
            <person name="Gupta K D."/>
        </authorList>
    </citation>
    <scope>NUCLEOTIDE SEQUENCE [LARGE SCALE GENOMIC DNA]</scope>
</reference>
<keyword evidence="3" id="KW-1185">Reference proteome</keyword>
<name>A0A8S0VZZ9_CYCAE</name>
<evidence type="ECO:0000256" key="1">
    <source>
        <dbReference type="SAM" id="MobiDB-lite"/>
    </source>
</evidence>
<feature type="region of interest" description="Disordered" evidence="1">
    <location>
        <begin position="1"/>
        <end position="33"/>
    </location>
</feature>
<evidence type="ECO:0000313" key="2">
    <source>
        <dbReference type="EMBL" id="CAA7269434.1"/>
    </source>
</evidence>
<dbReference type="AlphaFoldDB" id="A0A8S0VZZ9"/>
<dbReference type="OrthoDB" id="3063824at2759"/>
<protein>
    <submittedName>
        <fullName evidence="2">Uncharacterized protein</fullName>
    </submittedName>
</protein>
<feature type="compositionally biased region" description="Polar residues" evidence="1">
    <location>
        <begin position="10"/>
        <end position="32"/>
    </location>
</feature>
<comment type="caution">
    <text evidence="2">The sequence shown here is derived from an EMBL/GenBank/DDBJ whole genome shotgun (WGS) entry which is preliminary data.</text>
</comment>
<organism evidence="2 3">
    <name type="scientific">Cyclocybe aegerita</name>
    <name type="common">Black poplar mushroom</name>
    <name type="synonym">Agrocybe aegerita</name>
    <dbReference type="NCBI Taxonomy" id="1973307"/>
    <lineage>
        <taxon>Eukaryota</taxon>
        <taxon>Fungi</taxon>
        <taxon>Dikarya</taxon>
        <taxon>Basidiomycota</taxon>
        <taxon>Agaricomycotina</taxon>
        <taxon>Agaricomycetes</taxon>
        <taxon>Agaricomycetidae</taxon>
        <taxon>Agaricales</taxon>
        <taxon>Agaricineae</taxon>
        <taxon>Bolbitiaceae</taxon>
        <taxon>Cyclocybe</taxon>
    </lineage>
</organism>
<evidence type="ECO:0000313" key="3">
    <source>
        <dbReference type="Proteomes" id="UP000467700"/>
    </source>
</evidence>
<dbReference type="EMBL" id="CACVBS010000079">
    <property type="protein sequence ID" value="CAA7269434.1"/>
    <property type="molecule type" value="Genomic_DNA"/>
</dbReference>
<sequence length="261" mass="28935">MPPRYLPTDASLNGRDTPSTTSPATSRLTPQDATPRRVHLCIKMANSSFQHVAVPFPKSYQDAIALARQIFPSQFQGVQQSDIVLRCGTAKNGKQIWSEVKPQFWAQVVENDDEILVARKSDPITMDQFSQAFRAMAPISAQAPAQTHAVPSVTFVLGKGALHNAERVTMFLPDSYEDAQQKVFENFDRHELSNERITSASHVKLFTVTRDSSRLSISGYKWSASAKSGWREIITGMKAAGTDFEIGVQSTIPKPAYDPYD</sequence>
<accession>A0A8S0VZZ9</accession>